<organism evidence="2 3">
    <name type="scientific">Paenibacillus sambharensis</name>
    <dbReference type="NCBI Taxonomy" id="1803190"/>
    <lineage>
        <taxon>Bacteria</taxon>
        <taxon>Bacillati</taxon>
        <taxon>Bacillota</taxon>
        <taxon>Bacilli</taxon>
        <taxon>Bacillales</taxon>
        <taxon>Paenibacillaceae</taxon>
        <taxon>Paenibacillus</taxon>
    </lineage>
</organism>
<dbReference type="InterPro" id="IPR013215">
    <property type="entry name" value="Cbl-indep_Met_Synth_N"/>
</dbReference>
<protein>
    <recommendedName>
        <fullName evidence="1">Cobalamin-independent methionine synthase MetE N-terminal domain-containing protein</fullName>
    </recommendedName>
</protein>
<evidence type="ECO:0000313" key="2">
    <source>
        <dbReference type="EMBL" id="PZD94822.1"/>
    </source>
</evidence>
<dbReference type="Proteomes" id="UP000249522">
    <property type="component" value="Unassembled WGS sequence"/>
</dbReference>
<gene>
    <name evidence="2" type="ORF">DNH61_16135</name>
</gene>
<dbReference type="OrthoDB" id="244285at2"/>
<comment type="caution">
    <text evidence="2">The sequence shown here is derived from an EMBL/GenBank/DDBJ whole genome shotgun (WGS) entry which is preliminary data.</text>
</comment>
<dbReference type="InterPro" id="IPR038071">
    <property type="entry name" value="UROD/MetE-like_sf"/>
</dbReference>
<dbReference type="GO" id="GO:0008652">
    <property type="term" value="P:amino acid biosynthetic process"/>
    <property type="evidence" value="ECO:0007669"/>
    <property type="project" value="InterPro"/>
</dbReference>
<evidence type="ECO:0000259" key="1">
    <source>
        <dbReference type="Pfam" id="PF08267"/>
    </source>
</evidence>
<dbReference type="GO" id="GO:0008270">
    <property type="term" value="F:zinc ion binding"/>
    <property type="evidence" value="ECO:0007669"/>
    <property type="project" value="InterPro"/>
</dbReference>
<reference evidence="2 3" key="1">
    <citation type="submission" date="2018-06" db="EMBL/GenBank/DDBJ databases">
        <title>Paenibacillus imtechensis sp. nov.</title>
        <authorList>
            <person name="Pinnaka A.K."/>
            <person name="Singh H."/>
            <person name="Kaur M."/>
        </authorList>
    </citation>
    <scope>NUCLEOTIDE SEQUENCE [LARGE SCALE GENOMIC DNA]</scope>
    <source>
        <strain evidence="2 3">SMB1</strain>
    </source>
</reference>
<name>A0A2W1LIE9_9BACL</name>
<keyword evidence="3" id="KW-1185">Reference proteome</keyword>
<accession>A0A2W1LIE9</accession>
<dbReference type="CDD" id="cd03312">
    <property type="entry name" value="CIMS_N_terminal_like"/>
    <property type="match status" value="1"/>
</dbReference>
<proteinExistence type="predicted"/>
<dbReference type="EMBL" id="QKRB01000049">
    <property type="protein sequence ID" value="PZD94822.1"/>
    <property type="molecule type" value="Genomic_DNA"/>
</dbReference>
<dbReference type="SUPFAM" id="SSF51726">
    <property type="entry name" value="UROD/MetE-like"/>
    <property type="match status" value="1"/>
</dbReference>
<dbReference type="AlphaFoldDB" id="A0A2W1LIE9"/>
<sequence>MMQSNIGTISNLGYPQIGEACEWKHALEQYWQGEYSETQLRQEMSQLRLRHLQKQRDAGVNWIPAGEFTWYDHVLDHTAAFGLIPGRYAALASGSSLDLYFAMARGSSGILPCDTQAWFGTAYRYIVPEWTPGQLPELTANPWLEAFEEAKNELGLITKPVLIGPYTFVSLSKGIDSSRRDDAVRSLLPLYGQILAALEAAGAEWVQLDEPALVNGIQAGDWKLVNEVYTVLQLAAPGVKLMLQTYFGAVDNYEALADLPCAGIGLDLVHDGGTNTAHLLRYGFPADKVLGAGIVDGLRIWRTDLTAALEKLELLLSNVSGERLILQPSCSLLHLPVTVKREKRLQGLYGISLSFADEKLNELRLLSTALREGRQAIKLELAENDVAVHALAAAGLSLAASSPCQMTQGERSSQQNIRKNSVPVIENGWVQISGAVFGRPQLPLGLHQYQAPVHPQEAAYSTASAGISSTG</sequence>
<dbReference type="GO" id="GO:0003871">
    <property type="term" value="F:5-methyltetrahydropteroyltriglutamate-homocysteine S-methyltransferase activity"/>
    <property type="evidence" value="ECO:0007669"/>
    <property type="project" value="InterPro"/>
</dbReference>
<feature type="domain" description="Cobalamin-independent methionine synthase MetE N-terminal" evidence="1">
    <location>
        <begin position="10"/>
        <end position="317"/>
    </location>
</feature>
<dbReference type="RefSeq" id="WP_111147719.1">
    <property type="nucleotide sequence ID" value="NZ_QKRB01000049.1"/>
</dbReference>
<evidence type="ECO:0000313" key="3">
    <source>
        <dbReference type="Proteomes" id="UP000249522"/>
    </source>
</evidence>
<dbReference type="PANTHER" id="PTHR30519">
    <property type="entry name" value="5-METHYLTETRAHYDROPTEROYLTRIGLUTAMATE--HOMOCYSTEINE METHYLTRANSFERASE"/>
    <property type="match status" value="1"/>
</dbReference>
<dbReference type="Gene3D" id="3.20.20.210">
    <property type="match status" value="1"/>
</dbReference>
<dbReference type="Pfam" id="PF08267">
    <property type="entry name" value="Meth_synt_1"/>
    <property type="match status" value="1"/>
</dbReference>